<dbReference type="PROSITE" id="PS00478">
    <property type="entry name" value="LIM_DOMAIN_1"/>
    <property type="match status" value="1"/>
</dbReference>
<evidence type="ECO:0000313" key="9">
    <source>
        <dbReference type="Proteomes" id="UP001140453"/>
    </source>
</evidence>
<dbReference type="InterPro" id="IPR001781">
    <property type="entry name" value="Znf_LIM"/>
</dbReference>
<feature type="domain" description="LIM zinc-binding" evidence="7">
    <location>
        <begin position="480"/>
        <end position="543"/>
    </location>
</feature>
<evidence type="ECO:0000256" key="3">
    <source>
        <dbReference type="ARBA" id="ARBA00022833"/>
    </source>
</evidence>
<evidence type="ECO:0000256" key="4">
    <source>
        <dbReference type="ARBA" id="ARBA00023038"/>
    </source>
</evidence>
<dbReference type="Proteomes" id="UP001140453">
    <property type="component" value="Unassembled WGS sequence"/>
</dbReference>
<feature type="compositionally biased region" description="Polar residues" evidence="6">
    <location>
        <begin position="603"/>
        <end position="615"/>
    </location>
</feature>
<feature type="region of interest" description="Disordered" evidence="6">
    <location>
        <begin position="194"/>
        <end position="480"/>
    </location>
</feature>
<feature type="compositionally biased region" description="Basic and acidic residues" evidence="6">
    <location>
        <begin position="469"/>
        <end position="480"/>
    </location>
</feature>
<dbReference type="GO" id="GO:0003712">
    <property type="term" value="F:transcription coregulator activity"/>
    <property type="evidence" value="ECO:0007669"/>
    <property type="project" value="TreeGrafter"/>
</dbReference>
<evidence type="ECO:0000313" key="8">
    <source>
        <dbReference type="EMBL" id="KAJ4396713.1"/>
    </source>
</evidence>
<comment type="caution">
    <text evidence="8">The sequence shown here is derived from an EMBL/GenBank/DDBJ whole genome shotgun (WGS) entry which is preliminary data.</text>
</comment>
<feature type="compositionally biased region" description="Low complexity" evidence="6">
    <location>
        <begin position="649"/>
        <end position="660"/>
    </location>
</feature>
<reference evidence="8" key="1">
    <citation type="submission" date="2022-10" db="EMBL/GenBank/DDBJ databases">
        <title>Tapping the CABI collections for fungal endophytes: first genome assemblies for Collariella, Neodidymelliopsis, Ascochyta clinopodiicola, Didymella pomorum, Didymosphaeria variabile, Neocosmospora piperis and Neocucurbitaria cava.</title>
        <authorList>
            <person name="Hill R."/>
        </authorList>
    </citation>
    <scope>NUCLEOTIDE SEQUENCE</scope>
    <source>
        <strain evidence="8">IMI 355082</strain>
    </source>
</reference>
<feature type="compositionally biased region" description="Low complexity" evidence="6">
    <location>
        <begin position="107"/>
        <end position="126"/>
    </location>
</feature>
<keyword evidence="3 5" id="KW-0862">Zinc</keyword>
<evidence type="ECO:0000259" key="7">
    <source>
        <dbReference type="PROSITE" id="PS50023"/>
    </source>
</evidence>
<protein>
    <recommendedName>
        <fullName evidence="7">LIM zinc-binding domain-containing protein</fullName>
    </recommendedName>
</protein>
<dbReference type="FunFam" id="2.10.110.10:FF:000105">
    <property type="entry name" value="Similar to LIM domain-containing protein"/>
    <property type="match status" value="1"/>
</dbReference>
<keyword evidence="4 5" id="KW-0440">LIM domain</keyword>
<feature type="region of interest" description="Disordered" evidence="6">
    <location>
        <begin position="107"/>
        <end position="181"/>
    </location>
</feature>
<dbReference type="PANTHER" id="PTHR24205:SF16">
    <property type="entry name" value="GH01042P-RELATED"/>
    <property type="match status" value="1"/>
</dbReference>
<feature type="domain" description="LIM zinc-binding" evidence="7">
    <location>
        <begin position="544"/>
        <end position="602"/>
    </location>
</feature>
<evidence type="ECO:0000256" key="1">
    <source>
        <dbReference type="ARBA" id="ARBA00022723"/>
    </source>
</evidence>
<gene>
    <name evidence="8" type="ORF">N0V93_000934</name>
</gene>
<dbReference type="CDD" id="cd08368">
    <property type="entry name" value="LIM"/>
    <property type="match status" value="1"/>
</dbReference>
<dbReference type="CDD" id="cd09397">
    <property type="entry name" value="LIM1_UF1"/>
    <property type="match status" value="1"/>
</dbReference>
<dbReference type="Gene3D" id="2.10.110.10">
    <property type="entry name" value="Cysteine Rich Protein"/>
    <property type="match status" value="2"/>
</dbReference>
<dbReference type="GO" id="GO:0030695">
    <property type="term" value="F:GTPase regulator activity"/>
    <property type="evidence" value="ECO:0007669"/>
    <property type="project" value="UniProtKB-ARBA"/>
</dbReference>
<feature type="compositionally biased region" description="Basic and acidic residues" evidence="6">
    <location>
        <begin position="402"/>
        <end position="419"/>
    </location>
</feature>
<evidence type="ECO:0000256" key="5">
    <source>
        <dbReference type="PROSITE-ProRule" id="PRU00125"/>
    </source>
</evidence>
<keyword evidence="2" id="KW-0677">Repeat</keyword>
<dbReference type="EMBL" id="JAPEVB010000001">
    <property type="protein sequence ID" value="KAJ4396713.1"/>
    <property type="molecule type" value="Genomic_DNA"/>
</dbReference>
<dbReference type="SMART" id="SM00132">
    <property type="entry name" value="LIM"/>
    <property type="match status" value="2"/>
</dbReference>
<feature type="region of interest" description="Disordered" evidence="6">
    <location>
        <begin position="603"/>
        <end position="672"/>
    </location>
</feature>
<feature type="compositionally biased region" description="Low complexity" evidence="6">
    <location>
        <begin position="325"/>
        <end position="360"/>
    </location>
</feature>
<name>A0A9W8Z2Y4_9PEZI</name>
<accession>A0A9W8Z2Y4</accession>
<feature type="compositionally biased region" description="Polar residues" evidence="6">
    <location>
        <begin position="258"/>
        <end position="271"/>
    </location>
</feature>
<dbReference type="GO" id="GO:0046872">
    <property type="term" value="F:metal ion binding"/>
    <property type="evidence" value="ECO:0007669"/>
    <property type="project" value="UniProtKB-KW"/>
</dbReference>
<evidence type="ECO:0000256" key="2">
    <source>
        <dbReference type="ARBA" id="ARBA00022737"/>
    </source>
</evidence>
<dbReference type="OrthoDB" id="1112565at2759"/>
<proteinExistence type="predicted"/>
<keyword evidence="9" id="KW-1185">Reference proteome</keyword>
<sequence length="681" mass="72827">MAGVPRESSFMPAIKCSNCGRDVEISMMGDHICGGAEASAAPAPAAGGAGGGGLAMSNLLPTAKSIQDRLGGVVDTFLPVGKSVHDKIGAIPPVDTAIANRSYSRQPLTPLSLSSGSRSVSPRTPGARPSIGRADDYFSPGIESNDGQNYAQSTRPGGYGGFGDVDREQPYSASSPKKPGLSLFTRIDSIAAGPYADDNFSPPPMPSMRTEPTPRRPTRPSEDRGRMGPSATAPPRMPRNNGYGGFGPPGQNDEPDFTSPNRAETFPVQTNERLEPPLRAPSAPGPRPDRLRDTSRPPPPRTSLVKVRAKNPSINLDAEFGSGNPYHSPSPSIASSLSRGSSQVSQPSSSTSPARSASSTRKPFDNSPSYGSPPSPFESLLNDVQTSMEDMKPRDMPPTPDMDERGQRQKRLPPNDRYDPAIQGGRPPSPPPSTWDQGNRQDPAIQGGPGPGRQNNLPPSPMDSTAPAPRRDPASQKSRGDCRACGLAITGKSISSADGRLSGRYHKACFVCTSCYEPFPTAEFYVHGDRPYCKRHYHKMNGSLCGMCKEGIEGQYLEDESTTKYHFQCFRCGDCQRVLRDGYFEVNGNAYCEKDAWKRLQATRRSPSMSSQRSYGRSPLAPPGGRSGMRPPPGAGPPPQSGMPGYGRMGPPMSRGPEMGLAPPMPKMEKRMTRVGMMGGF</sequence>
<feature type="compositionally biased region" description="Polar residues" evidence="6">
    <location>
        <begin position="145"/>
        <end position="155"/>
    </location>
</feature>
<dbReference type="PROSITE" id="PS50023">
    <property type="entry name" value="LIM_DOMAIN_2"/>
    <property type="match status" value="2"/>
</dbReference>
<organism evidence="8 9">
    <name type="scientific">Gnomoniopsis smithogilvyi</name>
    <dbReference type="NCBI Taxonomy" id="1191159"/>
    <lineage>
        <taxon>Eukaryota</taxon>
        <taxon>Fungi</taxon>
        <taxon>Dikarya</taxon>
        <taxon>Ascomycota</taxon>
        <taxon>Pezizomycotina</taxon>
        <taxon>Sordariomycetes</taxon>
        <taxon>Sordariomycetidae</taxon>
        <taxon>Diaporthales</taxon>
        <taxon>Gnomoniaceae</taxon>
        <taxon>Gnomoniopsis</taxon>
    </lineage>
</organism>
<dbReference type="AlphaFoldDB" id="A0A9W8Z2Y4"/>
<feature type="compositionally biased region" description="Pro residues" evidence="6">
    <location>
        <begin position="630"/>
        <end position="641"/>
    </location>
</feature>
<dbReference type="PANTHER" id="PTHR24205">
    <property type="entry name" value="FOUR AND A HALF LIM DOMAINS PROTEIN"/>
    <property type="match status" value="1"/>
</dbReference>
<dbReference type="GO" id="GO:0005634">
    <property type="term" value="C:nucleus"/>
    <property type="evidence" value="ECO:0007669"/>
    <property type="project" value="TreeGrafter"/>
</dbReference>
<keyword evidence="1 5" id="KW-0479">Metal-binding</keyword>
<dbReference type="Pfam" id="PF00412">
    <property type="entry name" value="LIM"/>
    <property type="match status" value="2"/>
</dbReference>
<dbReference type="SUPFAM" id="SSF57716">
    <property type="entry name" value="Glucocorticoid receptor-like (DNA-binding domain)"/>
    <property type="match status" value="1"/>
</dbReference>
<evidence type="ECO:0000256" key="6">
    <source>
        <dbReference type="SAM" id="MobiDB-lite"/>
    </source>
</evidence>